<reference evidence="2 3" key="1">
    <citation type="journal article" date="2018" name="Genomics">
        <title>Molecular footprints of inshore aquatic adaptation in Indo-Pacific humpback dolphin (Sousa chinensis).</title>
        <authorList>
            <person name="Ming Y."/>
            <person name="Jian J."/>
            <person name="Yu F."/>
            <person name="Yu X."/>
            <person name="Wang J."/>
            <person name="Liu W."/>
        </authorList>
    </citation>
    <scope>NUCLEOTIDE SEQUENCE [LARGE SCALE GENOMIC DNA]</scope>
    <source>
        <strain evidence="2">MY-2018</strain>
        <tissue evidence="2">Skin</tissue>
    </source>
</reference>
<accession>A0A484GQR0</accession>
<feature type="compositionally biased region" description="Polar residues" evidence="1">
    <location>
        <begin position="76"/>
        <end position="86"/>
    </location>
</feature>
<keyword evidence="3" id="KW-1185">Reference proteome</keyword>
<comment type="caution">
    <text evidence="2">The sequence shown here is derived from an EMBL/GenBank/DDBJ whole genome shotgun (WGS) entry which is preliminary data.</text>
</comment>
<feature type="region of interest" description="Disordered" evidence="1">
    <location>
        <begin position="61"/>
        <end position="86"/>
    </location>
</feature>
<protein>
    <submittedName>
        <fullName evidence="2">Uncharacterized protein</fullName>
    </submittedName>
</protein>
<organism evidence="2 3">
    <name type="scientific">Sousa chinensis</name>
    <name type="common">Indo-pacific humpbacked dolphin</name>
    <name type="synonym">Steno chinensis</name>
    <dbReference type="NCBI Taxonomy" id="103600"/>
    <lineage>
        <taxon>Eukaryota</taxon>
        <taxon>Metazoa</taxon>
        <taxon>Chordata</taxon>
        <taxon>Craniata</taxon>
        <taxon>Vertebrata</taxon>
        <taxon>Euteleostomi</taxon>
        <taxon>Mammalia</taxon>
        <taxon>Eutheria</taxon>
        <taxon>Laurasiatheria</taxon>
        <taxon>Artiodactyla</taxon>
        <taxon>Whippomorpha</taxon>
        <taxon>Cetacea</taxon>
        <taxon>Odontoceti</taxon>
        <taxon>Delphinidae</taxon>
        <taxon>Sousa</taxon>
    </lineage>
</organism>
<proteinExistence type="predicted"/>
<feature type="non-terminal residue" evidence="2">
    <location>
        <position position="86"/>
    </location>
</feature>
<evidence type="ECO:0000256" key="1">
    <source>
        <dbReference type="SAM" id="MobiDB-lite"/>
    </source>
</evidence>
<evidence type="ECO:0000313" key="3">
    <source>
        <dbReference type="Proteomes" id="UP000295264"/>
    </source>
</evidence>
<evidence type="ECO:0000313" key="2">
    <source>
        <dbReference type="EMBL" id="TEA37801.1"/>
    </source>
</evidence>
<dbReference type="Proteomes" id="UP000295264">
    <property type="component" value="Unassembled WGS sequence"/>
</dbReference>
<name>A0A484GQR0_SOUCH</name>
<gene>
    <name evidence="2" type="ORF">DBR06_SOUSAS1410020</name>
</gene>
<sequence>MYLENVQTFALSTEVKLHTLSSEEEVTEATADYHSLPTENFWSKDWSKELRSKEDVIAGFSKEPMTEAPDEPSIFMGSNKSSSVFC</sequence>
<dbReference type="EMBL" id="QWLN02005128">
    <property type="protein sequence ID" value="TEA37801.1"/>
    <property type="molecule type" value="Genomic_DNA"/>
</dbReference>
<dbReference type="AlphaFoldDB" id="A0A484GQR0"/>